<dbReference type="PROSITE" id="PS51257">
    <property type="entry name" value="PROKAR_LIPOPROTEIN"/>
    <property type="match status" value="1"/>
</dbReference>
<proteinExistence type="predicted"/>
<gene>
    <name evidence="1" type="ORF">PACLA_8A056112</name>
</gene>
<protein>
    <submittedName>
        <fullName evidence="1">Uncharacterized protein</fullName>
    </submittedName>
</protein>
<dbReference type="EMBL" id="CACRXK020013113">
    <property type="protein sequence ID" value="CAB4024575.1"/>
    <property type="molecule type" value="Genomic_DNA"/>
</dbReference>
<keyword evidence="2" id="KW-1185">Reference proteome</keyword>
<organism evidence="1 2">
    <name type="scientific">Paramuricea clavata</name>
    <name type="common">Red gorgonian</name>
    <name type="synonym">Violescent sea-whip</name>
    <dbReference type="NCBI Taxonomy" id="317549"/>
    <lineage>
        <taxon>Eukaryota</taxon>
        <taxon>Metazoa</taxon>
        <taxon>Cnidaria</taxon>
        <taxon>Anthozoa</taxon>
        <taxon>Octocorallia</taxon>
        <taxon>Malacalcyonacea</taxon>
        <taxon>Plexauridae</taxon>
        <taxon>Paramuricea</taxon>
    </lineage>
</organism>
<name>A0A6S7IYK1_PARCT</name>
<reference evidence="1" key="1">
    <citation type="submission" date="2020-04" db="EMBL/GenBank/DDBJ databases">
        <authorList>
            <person name="Alioto T."/>
            <person name="Alioto T."/>
            <person name="Gomez Garrido J."/>
        </authorList>
    </citation>
    <scope>NUCLEOTIDE SEQUENCE</scope>
    <source>
        <strain evidence="1">A484AB</strain>
    </source>
</reference>
<evidence type="ECO:0000313" key="2">
    <source>
        <dbReference type="Proteomes" id="UP001152795"/>
    </source>
</evidence>
<evidence type="ECO:0000313" key="1">
    <source>
        <dbReference type="EMBL" id="CAB4024575.1"/>
    </source>
</evidence>
<accession>A0A6S7IYK1</accession>
<comment type="caution">
    <text evidence="1">The sequence shown here is derived from an EMBL/GenBank/DDBJ whole genome shotgun (WGS) entry which is preliminary data.</text>
</comment>
<dbReference type="Proteomes" id="UP001152795">
    <property type="component" value="Unassembled WGS sequence"/>
</dbReference>
<sequence>MHLKSYTGIIISVTLMPALVVFIVGCIIWFYYRKCEGFMLQVFMENIISKKNINKRPTYLVCNRKLSSLNRHYFTVTSILVISICVQCFFLLAIVDVSYECLHDPGLDCFKKKDDVKISDTLAYDESPVNCSTISGDDTIICYRLTAFDPKRIFIAAAAAYLLSKMLNFCLLTIAHIMLWAATKWKATTLLCIEIIFSLIFIIVMIIPLVLRTCLDEIESAFPKLSYTVFVQVVLVVLVILYFVIRLPWEEFGESEEYYEDASLPSEHVREDEDEMV</sequence>
<dbReference type="AlphaFoldDB" id="A0A6S7IYK1"/>